<dbReference type="Gene3D" id="3.40.710.10">
    <property type="entry name" value="DD-peptidase/beta-lactamase superfamily"/>
    <property type="match status" value="2"/>
</dbReference>
<dbReference type="SUPFAM" id="SSF56601">
    <property type="entry name" value="beta-lactamase/transpeptidase-like"/>
    <property type="match status" value="1"/>
</dbReference>
<keyword evidence="3" id="KW-1185">Reference proteome</keyword>
<accession>F0XDL1</accession>
<sequence length="329" mass="36032">MAGVTSDFAARLVFLMHQATANSQHVPGVVLQVVDRHGNSAYSGAAGLKGLGSTKPMTTDTVFWIASCTKLVSAVALMILVEQGKADLDSADLLEEMVPELKTVQILEDGRLRPKRNRITLRMLMTHVGIDWPLGMTSTSFMPSTDMRSRMAMFHRRADNLTAEPHFYRPAREEGQDYFQSAGAGLLSTVTDYSRVLAMLLGDGVSPHTQKRVLASETVDEMFRNQIPDYMGKYVTGGPHVTSRPDLCIRDDPTAEPTEALETYGWGLTMLLQTSPGAASFTKGSATGLCNCFWTVDREKGVAAVCFSQILPFGDPYVYPLWQAVEAVI</sequence>
<dbReference type="Proteomes" id="UP000007796">
    <property type="component" value="Unassembled WGS sequence"/>
</dbReference>
<dbReference type="HOGENOM" id="CLU_020027_11_1_1"/>
<dbReference type="InParanoid" id="F0XDL1"/>
<evidence type="ECO:0000313" key="2">
    <source>
        <dbReference type="EMBL" id="EFX04583.1"/>
    </source>
</evidence>
<dbReference type="AlphaFoldDB" id="F0XDL1"/>
<protein>
    <submittedName>
        <fullName evidence="2">Beta-lactamase family protein</fullName>
    </submittedName>
</protein>
<dbReference type="InterPro" id="IPR001466">
    <property type="entry name" value="Beta-lactam-related"/>
</dbReference>
<dbReference type="InterPro" id="IPR050789">
    <property type="entry name" value="Diverse_Enzym_Activities"/>
</dbReference>
<gene>
    <name evidence="2" type="ORF">CMQ_1511</name>
</gene>
<dbReference type="EMBL" id="GL629765">
    <property type="protein sequence ID" value="EFX04583.1"/>
    <property type="molecule type" value="Genomic_DNA"/>
</dbReference>
<feature type="domain" description="Beta-lactamase-related" evidence="1">
    <location>
        <begin position="22"/>
        <end position="127"/>
    </location>
</feature>
<dbReference type="InterPro" id="IPR012338">
    <property type="entry name" value="Beta-lactam/transpept-like"/>
</dbReference>
<dbReference type="PANTHER" id="PTHR43283">
    <property type="entry name" value="BETA-LACTAMASE-RELATED"/>
    <property type="match status" value="1"/>
</dbReference>
<dbReference type="PANTHER" id="PTHR43283:SF3">
    <property type="entry name" value="BETA-LACTAMASE FAMILY PROTEIN (AFU_ORTHOLOGUE AFUA_5G07500)"/>
    <property type="match status" value="1"/>
</dbReference>
<name>F0XDL1_GROCL</name>
<dbReference type="RefSeq" id="XP_014174065.1">
    <property type="nucleotide sequence ID" value="XM_014318590.1"/>
</dbReference>
<dbReference type="Pfam" id="PF00144">
    <property type="entry name" value="Beta-lactamase"/>
    <property type="match status" value="1"/>
</dbReference>
<organism evidence="3">
    <name type="scientific">Grosmannia clavigera (strain kw1407 / UAMH 11150)</name>
    <name type="common">Blue stain fungus</name>
    <name type="synonym">Graphiocladiella clavigera</name>
    <dbReference type="NCBI Taxonomy" id="655863"/>
    <lineage>
        <taxon>Eukaryota</taxon>
        <taxon>Fungi</taxon>
        <taxon>Dikarya</taxon>
        <taxon>Ascomycota</taxon>
        <taxon>Pezizomycotina</taxon>
        <taxon>Sordariomycetes</taxon>
        <taxon>Sordariomycetidae</taxon>
        <taxon>Ophiostomatales</taxon>
        <taxon>Ophiostomataceae</taxon>
        <taxon>Leptographium</taxon>
    </lineage>
</organism>
<proteinExistence type="predicted"/>
<dbReference type="eggNOG" id="ENOG502QQGR">
    <property type="taxonomic scope" value="Eukaryota"/>
</dbReference>
<evidence type="ECO:0000259" key="1">
    <source>
        <dbReference type="Pfam" id="PF00144"/>
    </source>
</evidence>
<evidence type="ECO:0000313" key="3">
    <source>
        <dbReference type="Proteomes" id="UP000007796"/>
    </source>
</evidence>
<dbReference type="OrthoDB" id="428260at2759"/>
<reference evidence="2 3" key="1">
    <citation type="journal article" date="2011" name="Proc. Natl. Acad. Sci. U.S.A.">
        <title>Genome and transcriptome analyses of the mountain pine beetle-fungal symbiont Grosmannia clavigera, a lodgepole pine pathogen.</title>
        <authorList>
            <person name="DiGuistini S."/>
            <person name="Wang Y."/>
            <person name="Liao N.Y."/>
            <person name="Taylor G."/>
            <person name="Tanguay P."/>
            <person name="Feau N."/>
            <person name="Henrissat B."/>
            <person name="Chan S.K."/>
            <person name="Hesse-Orce U."/>
            <person name="Alamouti S.M."/>
            <person name="Tsui C.K.M."/>
            <person name="Docking R.T."/>
            <person name="Levasseur A."/>
            <person name="Haridas S."/>
            <person name="Robertson G."/>
            <person name="Birol I."/>
            <person name="Holt R.A."/>
            <person name="Marra M.A."/>
            <person name="Hamelin R.C."/>
            <person name="Hirst M."/>
            <person name="Jones S.J.M."/>
            <person name="Bohlmann J."/>
            <person name="Breuil C."/>
        </authorList>
    </citation>
    <scope>NUCLEOTIDE SEQUENCE [LARGE SCALE GENOMIC DNA]</scope>
    <source>
        <strain evidence="3">kw1407 / UAMH 11150</strain>
    </source>
</reference>
<dbReference type="GeneID" id="25974398"/>